<protein>
    <submittedName>
        <fullName evidence="1">Uncharacterized protein</fullName>
    </submittedName>
</protein>
<evidence type="ECO:0000313" key="1">
    <source>
        <dbReference type="EMBL" id="MCL1127321.1"/>
    </source>
</evidence>
<dbReference type="EMBL" id="JAKIKS010000146">
    <property type="protein sequence ID" value="MCL1127321.1"/>
    <property type="molecule type" value="Genomic_DNA"/>
</dbReference>
<dbReference type="RefSeq" id="WP_248942715.1">
    <property type="nucleotide sequence ID" value="NZ_JAKIKS010000146.1"/>
</dbReference>
<gene>
    <name evidence="1" type="ORF">L2764_23305</name>
</gene>
<comment type="caution">
    <text evidence="1">The sequence shown here is derived from an EMBL/GenBank/DDBJ whole genome shotgun (WGS) entry which is preliminary data.</text>
</comment>
<proteinExistence type="predicted"/>
<name>A0ABT0LHY5_9GAMM</name>
<dbReference type="Proteomes" id="UP001203423">
    <property type="component" value="Unassembled WGS sequence"/>
</dbReference>
<organism evidence="1 2">
    <name type="scientific">Shewanella surugensis</name>
    <dbReference type="NCBI Taxonomy" id="212020"/>
    <lineage>
        <taxon>Bacteria</taxon>
        <taxon>Pseudomonadati</taxon>
        <taxon>Pseudomonadota</taxon>
        <taxon>Gammaproteobacteria</taxon>
        <taxon>Alteromonadales</taxon>
        <taxon>Shewanellaceae</taxon>
        <taxon>Shewanella</taxon>
    </lineage>
</organism>
<evidence type="ECO:0000313" key="2">
    <source>
        <dbReference type="Proteomes" id="UP001203423"/>
    </source>
</evidence>
<accession>A0ABT0LHY5</accession>
<reference evidence="1 2" key="1">
    <citation type="submission" date="2022-01" db="EMBL/GenBank/DDBJ databases">
        <title>Whole genome-based taxonomy of the Shewanellaceae.</title>
        <authorList>
            <person name="Martin-Rodriguez A.J."/>
        </authorList>
    </citation>
    <scope>NUCLEOTIDE SEQUENCE [LARGE SCALE GENOMIC DNA]</scope>
    <source>
        <strain evidence="1 2">DSM 17177</strain>
    </source>
</reference>
<keyword evidence="2" id="KW-1185">Reference proteome</keyword>
<sequence>MTDISTSDNTSVKLANITGATLTLSSSVSPALNSKYWEQSNTSVNSSKIPDATSVLAFSRDTGITTHDTWLFTTTCTVDGVEITLQESVKGKIWPVGSSM</sequence>